<gene>
    <name evidence="1" type="ORF">G6N73_19740</name>
</gene>
<organism evidence="1 2">
    <name type="scientific">Allomesorhizobium camelthorni</name>
    <dbReference type="NCBI Taxonomy" id="475069"/>
    <lineage>
        <taxon>Bacteria</taxon>
        <taxon>Pseudomonadati</taxon>
        <taxon>Pseudomonadota</taxon>
        <taxon>Alphaproteobacteria</taxon>
        <taxon>Hyphomicrobiales</taxon>
        <taxon>Phyllobacteriaceae</taxon>
        <taxon>Allomesorhizobium</taxon>
    </lineage>
</organism>
<sequence>MLNVTGADHSGQDVRIVANLCAEVGAHLSVLIISPPPLVMSPPPLCDGVPVWPEQRALDRLEKRSWQIGRLSQDMDRLEKRSRQIEGFSHDMARLQKRSREIRTLLRGMRLSHEVDTDYGDQANIGDVVRQRALCADLTIVGPALLNNDDLGPLVINGSLFESGKPVL</sequence>
<dbReference type="Proteomes" id="UP001642900">
    <property type="component" value="Unassembled WGS sequence"/>
</dbReference>
<comment type="caution">
    <text evidence="1">The sequence shown here is derived from an EMBL/GenBank/DDBJ whole genome shotgun (WGS) entry which is preliminary data.</text>
</comment>
<evidence type="ECO:0000313" key="2">
    <source>
        <dbReference type="Proteomes" id="UP001642900"/>
    </source>
</evidence>
<reference evidence="1 2" key="1">
    <citation type="submission" date="2020-02" db="EMBL/GenBank/DDBJ databases">
        <title>Genome sequence of strain CCNWXJ40-4.</title>
        <authorList>
            <person name="Gao J."/>
            <person name="Sun J."/>
        </authorList>
    </citation>
    <scope>NUCLEOTIDE SEQUENCE [LARGE SCALE GENOMIC DNA]</scope>
    <source>
        <strain evidence="1 2">CCNWXJ 40-4</strain>
    </source>
</reference>
<evidence type="ECO:0000313" key="1">
    <source>
        <dbReference type="EMBL" id="NGO53365.1"/>
    </source>
</evidence>
<dbReference type="AlphaFoldDB" id="A0A6G4WEX9"/>
<accession>A0A6G4WEX9</accession>
<dbReference type="EMBL" id="JAAKZF010000030">
    <property type="protein sequence ID" value="NGO53365.1"/>
    <property type="molecule type" value="Genomic_DNA"/>
</dbReference>
<protein>
    <submittedName>
        <fullName evidence="1">Universal stress protein</fullName>
    </submittedName>
</protein>
<name>A0A6G4WEX9_9HYPH</name>
<feature type="non-terminal residue" evidence="1">
    <location>
        <position position="168"/>
    </location>
</feature>
<keyword evidence="2" id="KW-1185">Reference proteome</keyword>
<proteinExistence type="predicted"/>